<dbReference type="InterPro" id="IPR018200">
    <property type="entry name" value="USP_CS"/>
</dbReference>
<name>A0A8H3HS64_9AGAM</name>
<dbReference type="Gene3D" id="3.90.70.10">
    <property type="entry name" value="Cysteine proteinases"/>
    <property type="match status" value="2"/>
</dbReference>
<keyword evidence="7" id="KW-0788">Thiol protease</keyword>
<dbReference type="Pfam" id="PF06337">
    <property type="entry name" value="DUSP"/>
    <property type="match status" value="1"/>
</dbReference>
<evidence type="ECO:0000256" key="7">
    <source>
        <dbReference type="ARBA" id="ARBA00022807"/>
    </source>
</evidence>
<dbReference type="InterPro" id="IPR001394">
    <property type="entry name" value="Peptidase_C19_UCH"/>
</dbReference>
<evidence type="ECO:0000256" key="4">
    <source>
        <dbReference type="ARBA" id="ARBA00022670"/>
    </source>
</evidence>
<feature type="region of interest" description="Disordered" evidence="8">
    <location>
        <begin position="300"/>
        <end position="325"/>
    </location>
</feature>
<dbReference type="EC" id="3.4.19.12" evidence="3"/>
<dbReference type="PROSITE" id="PS00973">
    <property type="entry name" value="USP_2"/>
    <property type="match status" value="1"/>
</dbReference>
<evidence type="ECO:0000256" key="1">
    <source>
        <dbReference type="ARBA" id="ARBA00000707"/>
    </source>
</evidence>
<feature type="domain" description="DUSP" evidence="10">
    <location>
        <begin position="79"/>
        <end position="186"/>
    </location>
</feature>
<dbReference type="PROSITE" id="PS50235">
    <property type="entry name" value="USP_3"/>
    <property type="match status" value="1"/>
</dbReference>
<dbReference type="EMBL" id="CAJMXA010004007">
    <property type="protein sequence ID" value="CAE6531128.1"/>
    <property type="molecule type" value="Genomic_DNA"/>
</dbReference>
<evidence type="ECO:0000256" key="5">
    <source>
        <dbReference type="ARBA" id="ARBA00022786"/>
    </source>
</evidence>
<dbReference type="SUPFAM" id="SSF54001">
    <property type="entry name" value="Cysteine proteinases"/>
    <property type="match status" value="1"/>
</dbReference>
<dbReference type="PROSITE" id="PS00972">
    <property type="entry name" value="USP_1"/>
    <property type="match status" value="1"/>
</dbReference>
<dbReference type="InterPro" id="IPR006615">
    <property type="entry name" value="Pept_C19_DUSP"/>
</dbReference>
<dbReference type="CDD" id="cd02674">
    <property type="entry name" value="Peptidase_C19R"/>
    <property type="match status" value="1"/>
</dbReference>
<feature type="region of interest" description="Disordered" evidence="8">
    <location>
        <begin position="1133"/>
        <end position="1252"/>
    </location>
</feature>
<evidence type="ECO:0000313" key="11">
    <source>
        <dbReference type="EMBL" id="CAE6531128.1"/>
    </source>
</evidence>
<feature type="compositionally biased region" description="Polar residues" evidence="8">
    <location>
        <begin position="18"/>
        <end position="28"/>
    </location>
</feature>
<accession>A0A8H3HS64</accession>
<protein>
    <recommendedName>
        <fullName evidence="3">ubiquitinyl hydrolase 1</fullName>
        <ecNumber evidence="3">3.4.19.12</ecNumber>
    </recommendedName>
</protein>
<dbReference type="GO" id="GO:0006508">
    <property type="term" value="P:proteolysis"/>
    <property type="evidence" value="ECO:0007669"/>
    <property type="project" value="UniProtKB-KW"/>
</dbReference>
<keyword evidence="6" id="KW-0378">Hydrolase</keyword>
<dbReference type="InterPro" id="IPR035927">
    <property type="entry name" value="DUSP-like_sf"/>
</dbReference>
<dbReference type="AlphaFoldDB" id="A0A8H3HS64"/>
<keyword evidence="5" id="KW-0833">Ubl conjugation pathway</keyword>
<evidence type="ECO:0000259" key="10">
    <source>
        <dbReference type="PROSITE" id="PS51283"/>
    </source>
</evidence>
<feature type="domain" description="USP" evidence="9">
    <location>
        <begin position="387"/>
        <end position="1118"/>
    </location>
</feature>
<dbReference type="InterPro" id="IPR028889">
    <property type="entry name" value="USP"/>
</dbReference>
<dbReference type="InterPro" id="IPR038765">
    <property type="entry name" value="Papain-like_cys_pep_sf"/>
</dbReference>
<dbReference type="PANTHER" id="PTHR21646">
    <property type="entry name" value="UBIQUITIN CARBOXYL-TERMINAL HYDROLASE"/>
    <property type="match status" value="1"/>
</dbReference>
<dbReference type="GO" id="GO:0004843">
    <property type="term" value="F:cysteine-type deubiquitinase activity"/>
    <property type="evidence" value="ECO:0007669"/>
    <property type="project" value="UniProtKB-EC"/>
</dbReference>
<dbReference type="PROSITE" id="PS51283">
    <property type="entry name" value="DUSP"/>
    <property type="match status" value="1"/>
</dbReference>
<proteinExistence type="inferred from homology"/>
<feature type="region of interest" description="Disordered" evidence="8">
    <location>
        <begin position="814"/>
        <end position="842"/>
    </location>
</feature>
<dbReference type="Pfam" id="PF00443">
    <property type="entry name" value="UCH"/>
    <property type="match status" value="1"/>
</dbReference>
<feature type="compositionally biased region" description="Acidic residues" evidence="8">
    <location>
        <begin position="313"/>
        <end position="324"/>
    </location>
</feature>
<comment type="catalytic activity">
    <reaction evidence="1">
        <text>Thiol-dependent hydrolysis of ester, thioester, amide, peptide and isopeptide bonds formed by the C-terminal Gly of ubiquitin (a 76-residue protein attached to proteins as an intracellular targeting signal).</text>
        <dbReference type="EC" id="3.4.19.12"/>
    </reaction>
</comment>
<reference evidence="11" key="1">
    <citation type="submission" date="2021-01" db="EMBL/GenBank/DDBJ databases">
        <authorList>
            <person name="Kaushik A."/>
        </authorList>
    </citation>
    <scope>NUCLEOTIDE SEQUENCE</scope>
    <source>
        <strain evidence="11">AG6-10EEA</strain>
    </source>
</reference>
<sequence length="1252" mass="139673">MASPSPGSGLKRARSDTDNSGATTSPKRANSEVELGQDIGDGEHNVPNQYDEYIEMQDANQEEDIGLASIPAMENGDSLTGREQFEMVTNLAKMPLEPGAIWYLVASIWLRKWEAATGAVPNKDYAAITISSLGPVDNSSIIHPGSGKLLPDLDLNTDYEILPDAAWDKLVQWYGQPQISLPREVITYSGETRVEVYQPLFRVYPLLPSTLTPSQVEISSLKNLTTLAAQAAASIQLADPTYRVWNLPATTNVENGIQPTSIERGSLLLIPFDSKTLISEFVKISDILAVETQSKPGEWTLDADSVSIPPEPNPEDELAPDDAPELGPLFGQGSDYFSGLEKNLALSQNTNKSKAVTAPSAMSTLKSTFTSTFRGKSPAPVVQRGTMGLQNLGNTCFMNSALQCLTHIPELEEYFLSGLYKHELNYDNPLGMQGQIANVFGALLHHLYPSPNATPEPTRSYGWGNSANSYAPREFKHTLGRFAPAFSGYQQHDSQEFLGFLLDGLHEDLNRVLKKPYVEKPDWPDEGGDERAVARDTWAGYKKRNDSIIVDLFQGMYKSTLVCPECSKVSITFDPFMYLTLPLPVTKTWRHIVHWVPWDAKKTPLAVEIEVPKDSSYGYLKKLFGKWFAVEPENLLAAEVWSHKFYKFYDDYMNLTELAEKDTLVVYELPVPIKSIAKPPPPTSYYNFNKPKQPPKSDPNAPFLLPVFHFSEQQQYRNAAFGVPFFVLLTPEQASTREGIYRAVVERCERWTKNKSDMWRYRGVRVPSPEDEDAEGEVEKIEPEAVESDGAVTEIRPDVDADELKVEVVRDVEMESPKDDVKEEPQVQENGQRASPVTEDEEPFEIIGPQSELFDLKLFNSITTTGIETGFNMNAASVRWVDWDARARSMRPDPILSDPESEDEAVVVDKAPPAPLLKPTDALVCSWDHTMQAHFFGPEAALFDWWEDFIHPDVQAVRDAQTKSRSGKRSIDLEDCLDEFTKEEQLGEDDLWYCPRCKKHQQATKKFELWSVPDILVVHLKRFSNARAMRDKIDALVEFPVTGLDLNSRVGENESGECVYDLFGVDEHMGGLGGGHYRAYAKNLSDNEWYHFDDSYVTKSYAEDSVNANAYLLFYRRRASNPKAVIEKVRARIESDPEPESAKSVDMVEEPVARATDETDPPPFELSAFDALIPPSTYDLSTQPTYDAPGPYRSNTGGSDDDPSLTSPSPATSGSIEAEFDSAEEKEVDGLDTPGPVAIEVSTSTTVHREVS</sequence>
<comment type="similarity">
    <text evidence="2">Belongs to the peptidase C19 family.</text>
</comment>
<organism evidence="11 12">
    <name type="scientific">Rhizoctonia solani</name>
    <dbReference type="NCBI Taxonomy" id="456999"/>
    <lineage>
        <taxon>Eukaryota</taxon>
        <taxon>Fungi</taxon>
        <taxon>Dikarya</taxon>
        <taxon>Basidiomycota</taxon>
        <taxon>Agaricomycotina</taxon>
        <taxon>Agaricomycetes</taxon>
        <taxon>Cantharellales</taxon>
        <taxon>Ceratobasidiaceae</taxon>
        <taxon>Rhizoctonia</taxon>
    </lineage>
</organism>
<keyword evidence="4" id="KW-0645">Protease</keyword>
<evidence type="ECO:0000259" key="9">
    <source>
        <dbReference type="PROSITE" id="PS50235"/>
    </source>
</evidence>
<dbReference type="Proteomes" id="UP000663853">
    <property type="component" value="Unassembled WGS sequence"/>
</dbReference>
<dbReference type="Gene3D" id="3.30.2230.10">
    <property type="entry name" value="DUSP-like"/>
    <property type="match status" value="1"/>
</dbReference>
<evidence type="ECO:0000256" key="8">
    <source>
        <dbReference type="SAM" id="MobiDB-lite"/>
    </source>
</evidence>
<dbReference type="SMART" id="SM00695">
    <property type="entry name" value="DUSP"/>
    <property type="match status" value="1"/>
</dbReference>
<dbReference type="GO" id="GO:0016579">
    <property type="term" value="P:protein deubiquitination"/>
    <property type="evidence" value="ECO:0007669"/>
    <property type="project" value="InterPro"/>
</dbReference>
<feature type="compositionally biased region" description="Basic and acidic residues" evidence="8">
    <location>
        <begin position="814"/>
        <end position="825"/>
    </location>
</feature>
<feature type="compositionally biased region" description="Low complexity" evidence="8">
    <location>
        <begin position="1204"/>
        <end position="1215"/>
    </location>
</feature>
<feature type="compositionally biased region" description="Basic and acidic residues" evidence="8">
    <location>
        <begin position="1133"/>
        <end position="1143"/>
    </location>
</feature>
<evidence type="ECO:0000256" key="2">
    <source>
        <dbReference type="ARBA" id="ARBA00009085"/>
    </source>
</evidence>
<dbReference type="InterPro" id="IPR050185">
    <property type="entry name" value="Ub_carboxyl-term_hydrolase"/>
</dbReference>
<evidence type="ECO:0000256" key="3">
    <source>
        <dbReference type="ARBA" id="ARBA00012759"/>
    </source>
</evidence>
<feature type="region of interest" description="Disordered" evidence="8">
    <location>
        <begin position="1"/>
        <end position="44"/>
    </location>
</feature>
<gene>
    <name evidence="11" type="ORF">RDB_LOCUS168021</name>
</gene>
<dbReference type="PANTHER" id="PTHR21646:SF24">
    <property type="entry name" value="UBIQUITIN CARBOXYL-TERMINAL HYDROLASE"/>
    <property type="match status" value="1"/>
</dbReference>
<evidence type="ECO:0000313" key="12">
    <source>
        <dbReference type="Proteomes" id="UP000663853"/>
    </source>
</evidence>
<evidence type="ECO:0000256" key="6">
    <source>
        <dbReference type="ARBA" id="ARBA00022801"/>
    </source>
</evidence>
<comment type="caution">
    <text evidence="11">The sequence shown here is derived from an EMBL/GenBank/DDBJ whole genome shotgun (WGS) entry which is preliminary data.</text>
</comment>
<dbReference type="SUPFAM" id="SSF143791">
    <property type="entry name" value="DUSP-like"/>
    <property type="match status" value="1"/>
</dbReference>